<reference evidence="1" key="1">
    <citation type="journal article" date="2020" name="Nature">
        <title>Giant virus diversity and host interactions through global metagenomics.</title>
        <authorList>
            <person name="Schulz F."/>
            <person name="Roux S."/>
            <person name="Paez-Espino D."/>
            <person name="Jungbluth S."/>
            <person name="Walsh D.A."/>
            <person name="Denef V.J."/>
            <person name="McMahon K.D."/>
            <person name="Konstantinidis K.T."/>
            <person name="Eloe-Fadrosh E.A."/>
            <person name="Kyrpides N.C."/>
            <person name="Woyke T."/>
        </authorList>
    </citation>
    <scope>NUCLEOTIDE SEQUENCE</scope>
    <source>
        <strain evidence="1">GVMAG-S-1101172-89</strain>
    </source>
</reference>
<name>A0A6C0K7K1_9ZZZZ</name>
<protein>
    <submittedName>
        <fullName evidence="1">Uncharacterized protein</fullName>
    </submittedName>
</protein>
<evidence type="ECO:0000313" key="1">
    <source>
        <dbReference type="EMBL" id="QHU12790.1"/>
    </source>
</evidence>
<proteinExistence type="predicted"/>
<dbReference type="AlphaFoldDB" id="A0A6C0K7K1"/>
<sequence length="147" mass="17007">MHLRIKNTPMRDITGKSYLAVSKTDLYTVSELKYTITGEPNNDILIEKLTKIIGTFDNEVLRVRIDLLSDANSNYSLHEMDIAKYRAKRIVESINGDGVYFIYLVAAVNFLEARRHYNCGNEYTLREKYLEDAMTTCGNKTVQKWLE</sequence>
<organism evidence="1">
    <name type="scientific">viral metagenome</name>
    <dbReference type="NCBI Taxonomy" id="1070528"/>
    <lineage>
        <taxon>unclassified sequences</taxon>
        <taxon>metagenomes</taxon>
        <taxon>organismal metagenomes</taxon>
    </lineage>
</organism>
<accession>A0A6C0K7K1</accession>
<dbReference type="EMBL" id="MN740809">
    <property type="protein sequence ID" value="QHU12790.1"/>
    <property type="molecule type" value="Genomic_DNA"/>
</dbReference>